<accession>A0AAV6V7W7</accession>
<keyword evidence="3" id="KW-1185">Reference proteome</keyword>
<evidence type="ECO:0000313" key="3">
    <source>
        <dbReference type="Proteomes" id="UP000827092"/>
    </source>
</evidence>
<sequence>MDPLSPHCANSPPEDMPQRRTWSGIKGSNIMIYLAMLKNEKAVRAGHFTVKGHGDCSFIKGVRDDRRSMLVTDITGMLKMHSLSIFDFFFEINRNRLFLVSQGGRLS</sequence>
<feature type="region of interest" description="Disordered" evidence="1">
    <location>
        <begin position="1"/>
        <end position="20"/>
    </location>
</feature>
<gene>
    <name evidence="2" type="ORF">JTE90_014605</name>
</gene>
<comment type="caution">
    <text evidence="2">The sequence shown here is derived from an EMBL/GenBank/DDBJ whole genome shotgun (WGS) entry which is preliminary data.</text>
</comment>
<evidence type="ECO:0000256" key="1">
    <source>
        <dbReference type="SAM" id="MobiDB-lite"/>
    </source>
</evidence>
<proteinExistence type="predicted"/>
<reference evidence="2 3" key="1">
    <citation type="journal article" date="2022" name="Nat. Ecol. Evol.">
        <title>A masculinizing supergene underlies an exaggerated male reproductive morph in a spider.</title>
        <authorList>
            <person name="Hendrickx F."/>
            <person name="De Corte Z."/>
            <person name="Sonet G."/>
            <person name="Van Belleghem S.M."/>
            <person name="Kostlbacher S."/>
            <person name="Vangestel C."/>
        </authorList>
    </citation>
    <scope>NUCLEOTIDE SEQUENCE [LARGE SCALE GENOMIC DNA]</scope>
    <source>
        <strain evidence="2">W744_W776</strain>
    </source>
</reference>
<name>A0AAV6V7W7_9ARAC</name>
<dbReference type="Proteomes" id="UP000827092">
    <property type="component" value="Unassembled WGS sequence"/>
</dbReference>
<dbReference type="AlphaFoldDB" id="A0AAV6V7W7"/>
<protein>
    <submittedName>
        <fullName evidence="2">Uncharacterized protein</fullName>
    </submittedName>
</protein>
<evidence type="ECO:0000313" key="2">
    <source>
        <dbReference type="EMBL" id="KAG8192825.1"/>
    </source>
</evidence>
<dbReference type="EMBL" id="JAFNEN010000134">
    <property type="protein sequence ID" value="KAG8192825.1"/>
    <property type="molecule type" value="Genomic_DNA"/>
</dbReference>
<organism evidence="2 3">
    <name type="scientific">Oedothorax gibbosus</name>
    <dbReference type="NCBI Taxonomy" id="931172"/>
    <lineage>
        <taxon>Eukaryota</taxon>
        <taxon>Metazoa</taxon>
        <taxon>Ecdysozoa</taxon>
        <taxon>Arthropoda</taxon>
        <taxon>Chelicerata</taxon>
        <taxon>Arachnida</taxon>
        <taxon>Araneae</taxon>
        <taxon>Araneomorphae</taxon>
        <taxon>Entelegynae</taxon>
        <taxon>Araneoidea</taxon>
        <taxon>Linyphiidae</taxon>
        <taxon>Erigoninae</taxon>
        <taxon>Oedothorax</taxon>
    </lineage>
</organism>